<keyword evidence="2" id="KW-0805">Transcription regulation</keyword>
<comment type="similarity">
    <text evidence="1">Belongs to the LysR transcriptional regulatory family.</text>
</comment>
<protein>
    <submittedName>
        <fullName evidence="6">LysR family transcriptional regulator</fullName>
    </submittedName>
</protein>
<dbReference type="PROSITE" id="PS50931">
    <property type="entry name" value="HTH_LYSR"/>
    <property type="match status" value="1"/>
</dbReference>
<keyword evidence="3" id="KW-0238">DNA-binding</keyword>
<gene>
    <name evidence="6" type="ORF">ENG92_00730</name>
</gene>
<dbReference type="CDD" id="cd05466">
    <property type="entry name" value="PBP2_LTTR_substrate"/>
    <property type="match status" value="1"/>
</dbReference>
<reference evidence="6" key="1">
    <citation type="journal article" date="2020" name="mSystems">
        <title>Genome- and Community-Level Interaction Insights into Carbon Utilization and Element Cycling Functions of Hydrothermarchaeota in Hydrothermal Sediment.</title>
        <authorList>
            <person name="Zhou Z."/>
            <person name="Liu Y."/>
            <person name="Xu W."/>
            <person name="Pan J."/>
            <person name="Luo Z.H."/>
            <person name="Li M."/>
        </authorList>
    </citation>
    <scope>NUCLEOTIDE SEQUENCE [LARGE SCALE GENOMIC DNA]</scope>
    <source>
        <strain evidence="6">HyVt-26</strain>
    </source>
</reference>
<dbReference type="FunFam" id="1.10.10.10:FF:000001">
    <property type="entry name" value="LysR family transcriptional regulator"/>
    <property type="match status" value="1"/>
</dbReference>
<dbReference type="GO" id="GO:0003677">
    <property type="term" value="F:DNA binding"/>
    <property type="evidence" value="ECO:0007669"/>
    <property type="project" value="UniProtKB-KW"/>
</dbReference>
<keyword evidence="4" id="KW-0804">Transcription</keyword>
<name>A0A831KBV0_9GAMM</name>
<organism evidence="6">
    <name type="scientific">Thiolapillus brandeum</name>
    <dbReference type="NCBI Taxonomy" id="1076588"/>
    <lineage>
        <taxon>Bacteria</taxon>
        <taxon>Pseudomonadati</taxon>
        <taxon>Pseudomonadota</taxon>
        <taxon>Gammaproteobacteria</taxon>
        <taxon>Chromatiales</taxon>
        <taxon>Sedimenticolaceae</taxon>
        <taxon>Thiolapillus</taxon>
    </lineage>
</organism>
<dbReference type="Proteomes" id="UP000885822">
    <property type="component" value="Unassembled WGS sequence"/>
</dbReference>
<dbReference type="Gene3D" id="3.40.190.290">
    <property type="match status" value="1"/>
</dbReference>
<dbReference type="PANTHER" id="PTHR30419">
    <property type="entry name" value="HTH-TYPE TRANSCRIPTIONAL REGULATOR YBHD"/>
    <property type="match status" value="1"/>
</dbReference>
<evidence type="ECO:0000313" key="6">
    <source>
        <dbReference type="EMBL" id="HDK37529.1"/>
    </source>
</evidence>
<dbReference type="Gene3D" id="1.10.10.10">
    <property type="entry name" value="Winged helix-like DNA-binding domain superfamily/Winged helix DNA-binding domain"/>
    <property type="match status" value="1"/>
</dbReference>
<sequence>MELGELRAFLAVADNGSFSAAAKQLYLTQPAVSKRLAALEEELAIKLFDRIGRQVRLTHAGEVLLPKAREILLQTQDMKHLASNLQSEISGVLALGTSHHIGLHRLPAVLKNFRSRFPQVNLDIRFMDSEAACSCVEKGGLEMAIVTLPTESLPQLQTRELWRDKLLFVASPEHELAKKPSVTLKMLSHYPAVLPGPTTYTRGILDRAAQEYDLEITLGMHTNYMETLKMLSEINLGWSLLPKTMLGNADLVVLPVNLHLSRSLGLVTHSGRTLSNPARALISCLP</sequence>
<evidence type="ECO:0000256" key="2">
    <source>
        <dbReference type="ARBA" id="ARBA00023015"/>
    </source>
</evidence>
<dbReference type="InterPro" id="IPR005119">
    <property type="entry name" value="LysR_subst-bd"/>
</dbReference>
<evidence type="ECO:0000256" key="4">
    <source>
        <dbReference type="ARBA" id="ARBA00023163"/>
    </source>
</evidence>
<dbReference type="GO" id="GO:0003700">
    <property type="term" value="F:DNA-binding transcription factor activity"/>
    <property type="evidence" value="ECO:0007669"/>
    <property type="project" value="InterPro"/>
</dbReference>
<evidence type="ECO:0000256" key="1">
    <source>
        <dbReference type="ARBA" id="ARBA00009437"/>
    </source>
</evidence>
<dbReference type="AlphaFoldDB" id="A0A831KBV0"/>
<dbReference type="Pfam" id="PF00126">
    <property type="entry name" value="HTH_1"/>
    <property type="match status" value="1"/>
</dbReference>
<feature type="domain" description="HTH lysR-type" evidence="5">
    <location>
        <begin position="1"/>
        <end position="58"/>
    </location>
</feature>
<proteinExistence type="inferred from homology"/>
<dbReference type="EMBL" id="DRCV01000034">
    <property type="protein sequence ID" value="HDK37529.1"/>
    <property type="molecule type" value="Genomic_DNA"/>
</dbReference>
<dbReference type="InterPro" id="IPR000847">
    <property type="entry name" value="LysR_HTH_N"/>
</dbReference>
<dbReference type="InterPro" id="IPR050950">
    <property type="entry name" value="HTH-type_LysR_regulators"/>
</dbReference>
<dbReference type="PRINTS" id="PR00039">
    <property type="entry name" value="HTHLYSR"/>
</dbReference>
<dbReference type="Pfam" id="PF03466">
    <property type="entry name" value="LysR_substrate"/>
    <property type="match status" value="1"/>
</dbReference>
<dbReference type="SUPFAM" id="SSF53850">
    <property type="entry name" value="Periplasmic binding protein-like II"/>
    <property type="match status" value="1"/>
</dbReference>
<evidence type="ECO:0000256" key="3">
    <source>
        <dbReference type="ARBA" id="ARBA00023125"/>
    </source>
</evidence>
<dbReference type="InterPro" id="IPR036390">
    <property type="entry name" value="WH_DNA-bd_sf"/>
</dbReference>
<dbReference type="InterPro" id="IPR036388">
    <property type="entry name" value="WH-like_DNA-bd_sf"/>
</dbReference>
<accession>A0A831KBV0</accession>
<comment type="caution">
    <text evidence="6">The sequence shown here is derived from an EMBL/GenBank/DDBJ whole genome shotgun (WGS) entry which is preliminary data.</text>
</comment>
<evidence type="ECO:0000259" key="5">
    <source>
        <dbReference type="PROSITE" id="PS50931"/>
    </source>
</evidence>
<dbReference type="SUPFAM" id="SSF46785">
    <property type="entry name" value="Winged helix' DNA-binding domain"/>
    <property type="match status" value="1"/>
</dbReference>
<dbReference type="GO" id="GO:0005829">
    <property type="term" value="C:cytosol"/>
    <property type="evidence" value="ECO:0007669"/>
    <property type="project" value="TreeGrafter"/>
</dbReference>